<protein>
    <submittedName>
        <fullName evidence="7">ECF RNA polymerase sigma factor SigM</fullName>
    </submittedName>
</protein>
<evidence type="ECO:0000256" key="3">
    <source>
        <dbReference type="ARBA" id="ARBA00023082"/>
    </source>
</evidence>
<evidence type="ECO:0000256" key="2">
    <source>
        <dbReference type="ARBA" id="ARBA00023015"/>
    </source>
</evidence>
<dbReference type="PANTHER" id="PTHR43133">
    <property type="entry name" value="RNA POLYMERASE ECF-TYPE SIGMA FACTO"/>
    <property type="match status" value="1"/>
</dbReference>
<dbReference type="InterPro" id="IPR014284">
    <property type="entry name" value="RNA_pol_sigma-70_dom"/>
</dbReference>
<dbReference type="Gene3D" id="1.10.1740.10">
    <property type="match status" value="1"/>
</dbReference>
<organism evidence="7">
    <name type="scientific">bioreactor metagenome</name>
    <dbReference type="NCBI Taxonomy" id="1076179"/>
    <lineage>
        <taxon>unclassified sequences</taxon>
        <taxon>metagenomes</taxon>
        <taxon>ecological metagenomes</taxon>
    </lineage>
</organism>
<dbReference type="InterPro" id="IPR013249">
    <property type="entry name" value="RNA_pol_sigma70_r4_t2"/>
</dbReference>
<feature type="domain" description="RNA polymerase sigma factor 70 region 4 type 2" evidence="6">
    <location>
        <begin position="115"/>
        <end position="164"/>
    </location>
</feature>
<gene>
    <name evidence="7" type="primary">sigM_7</name>
    <name evidence="7" type="ORF">SDC9_77382</name>
</gene>
<dbReference type="InterPro" id="IPR039425">
    <property type="entry name" value="RNA_pol_sigma-70-like"/>
</dbReference>
<comment type="similarity">
    <text evidence="1">Belongs to the sigma-70 factor family. ECF subfamily.</text>
</comment>
<dbReference type="GO" id="GO:0016987">
    <property type="term" value="F:sigma factor activity"/>
    <property type="evidence" value="ECO:0007669"/>
    <property type="project" value="UniProtKB-KW"/>
</dbReference>
<dbReference type="EMBL" id="VSSQ01005902">
    <property type="protein sequence ID" value="MPM30832.1"/>
    <property type="molecule type" value="Genomic_DNA"/>
</dbReference>
<feature type="domain" description="RNA polymerase sigma-70 region 2" evidence="5">
    <location>
        <begin position="15"/>
        <end position="78"/>
    </location>
</feature>
<dbReference type="GO" id="GO:0006352">
    <property type="term" value="P:DNA-templated transcription initiation"/>
    <property type="evidence" value="ECO:0007669"/>
    <property type="project" value="InterPro"/>
</dbReference>
<keyword evidence="3" id="KW-0731">Sigma factor</keyword>
<dbReference type="SUPFAM" id="SSF88659">
    <property type="entry name" value="Sigma3 and sigma4 domains of RNA polymerase sigma factors"/>
    <property type="match status" value="1"/>
</dbReference>
<dbReference type="PANTHER" id="PTHR43133:SF46">
    <property type="entry name" value="RNA POLYMERASE SIGMA-70 FACTOR ECF SUBFAMILY"/>
    <property type="match status" value="1"/>
</dbReference>
<dbReference type="InterPro" id="IPR007627">
    <property type="entry name" value="RNA_pol_sigma70_r2"/>
</dbReference>
<comment type="caution">
    <text evidence="7">The sequence shown here is derived from an EMBL/GenBank/DDBJ whole genome shotgun (WGS) entry which is preliminary data.</text>
</comment>
<dbReference type="CDD" id="cd06171">
    <property type="entry name" value="Sigma70_r4"/>
    <property type="match status" value="1"/>
</dbReference>
<dbReference type="AlphaFoldDB" id="A0A644YQE2"/>
<reference evidence="7" key="1">
    <citation type="submission" date="2019-08" db="EMBL/GenBank/DDBJ databases">
        <authorList>
            <person name="Kucharzyk K."/>
            <person name="Murdoch R.W."/>
            <person name="Higgins S."/>
            <person name="Loffler F."/>
        </authorList>
    </citation>
    <scope>NUCLEOTIDE SEQUENCE</scope>
</reference>
<dbReference type="Pfam" id="PF08281">
    <property type="entry name" value="Sigma70_r4_2"/>
    <property type="match status" value="1"/>
</dbReference>
<dbReference type="SUPFAM" id="SSF88946">
    <property type="entry name" value="Sigma2 domain of RNA polymerase sigma factors"/>
    <property type="match status" value="1"/>
</dbReference>
<sequence length="174" mass="20504">MDNNLEKNFEQFYIDFYPRIYAFLCRLSGNSDLSEDLTQETFYQAYISFHKFKGDSDIFTWLAAIAKYTYFKYLKKNRMDLNTVCLDSIADVYCSGDSESPEEIFQRQQVITGVKRIISKIPEKYRNVVILRIYAEIPFSQIASVLGITENSAKVIYFRAKKMLMEELNDEYNM</sequence>
<name>A0A644YQE2_9ZZZZ</name>
<dbReference type="NCBIfam" id="TIGR02937">
    <property type="entry name" value="sigma70-ECF"/>
    <property type="match status" value="1"/>
</dbReference>
<keyword evidence="2" id="KW-0805">Transcription regulation</keyword>
<dbReference type="GO" id="GO:0003677">
    <property type="term" value="F:DNA binding"/>
    <property type="evidence" value="ECO:0007669"/>
    <property type="project" value="InterPro"/>
</dbReference>
<dbReference type="Gene3D" id="1.10.10.10">
    <property type="entry name" value="Winged helix-like DNA-binding domain superfamily/Winged helix DNA-binding domain"/>
    <property type="match status" value="1"/>
</dbReference>
<dbReference type="InterPro" id="IPR013324">
    <property type="entry name" value="RNA_pol_sigma_r3/r4-like"/>
</dbReference>
<evidence type="ECO:0000256" key="4">
    <source>
        <dbReference type="ARBA" id="ARBA00023163"/>
    </source>
</evidence>
<dbReference type="Pfam" id="PF04542">
    <property type="entry name" value="Sigma70_r2"/>
    <property type="match status" value="1"/>
</dbReference>
<evidence type="ECO:0000259" key="5">
    <source>
        <dbReference type="Pfam" id="PF04542"/>
    </source>
</evidence>
<evidence type="ECO:0000259" key="6">
    <source>
        <dbReference type="Pfam" id="PF08281"/>
    </source>
</evidence>
<keyword evidence="4" id="KW-0804">Transcription</keyword>
<evidence type="ECO:0000256" key="1">
    <source>
        <dbReference type="ARBA" id="ARBA00010641"/>
    </source>
</evidence>
<dbReference type="InterPro" id="IPR036388">
    <property type="entry name" value="WH-like_DNA-bd_sf"/>
</dbReference>
<dbReference type="InterPro" id="IPR013325">
    <property type="entry name" value="RNA_pol_sigma_r2"/>
</dbReference>
<evidence type="ECO:0000313" key="7">
    <source>
        <dbReference type="EMBL" id="MPM30832.1"/>
    </source>
</evidence>
<proteinExistence type="inferred from homology"/>
<accession>A0A644YQE2</accession>